<dbReference type="InterPro" id="IPR035906">
    <property type="entry name" value="MetI-like_sf"/>
</dbReference>
<reference evidence="8 9" key="1">
    <citation type="journal article" date="2016" name="Int. J. Syst. Evol. Microbiol.">
        <title>Descriptions of Anaerotaenia torta gen. nov., sp. nov. and Anaerocolumna cellulosilytica gen. nov., sp. nov. isolated from a methanogenic reactor of cattle waste.</title>
        <authorList>
            <person name="Uek A."/>
            <person name="Ohtaki Y."/>
            <person name="Kaku N."/>
            <person name="Ueki K."/>
        </authorList>
    </citation>
    <scope>NUCLEOTIDE SEQUENCE [LARGE SCALE GENOMIC DNA]</scope>
    <source>
        <strain evidence="8 9">SN021</strain>
    </source>
</reference>
<feature type="transmembrane region" description="Helical" evidence="7">
    <location>
        <begin position="254"/>
        <end position="278"/>
    </location>
</feature>
<dbReference type="SUPFAM" id="SSF161098">
    <property type="entry name" value="MetI-like"/>
    <property type="match status" value="1"/>
</dbReference>
<feature type="transmembrane region" description="Helical" evidence="7">
    <location>
        <begin position="153"/>
        <end position="170"/>
    </location>
</feature>
<keyword evidence="2 7" id="KW-0813">Transport</keyword>
<keyword evidence="9" id="KW-1185">Reference proteome</keyword>
<feature type="transmembrane region" description="Helical" evidence="7">
    <location>
        <begin position="199"/>
        <end position="220"/>
    </location>
</feature>
<comment type="subcellular location">
    <subcellularLocation>
        <location evidence="1 7">Cell membrane</location>
        <topology evidence="1 7">Multi-pass membrane protein</topology>
    </subcellularLocation>
</comment>
<dbReference type="GO" id="GO:0005886">
    <property type="term" value="C:plasma membrane"/>
    <property type="evidence" value="ECO:0007669"/>
    <property type="project" value="UniProtKB-SubCell"/>
</dbReference>
<evidence type="ECO:0000256" key="2">
    <source>
        <dbReference type="ARBA" id="ARBA00022448"/>
    </source>
</evidence>
<evidence type="ECO:0000256" key="3">
    <source>
        <dbReference type="ARBA" id="ARBA00022475"/>
    </source>
</evidence>
<dbReference type="RefSeq" id="WP_184094007.1">
    <property type="nucleotide sequence ID" value="NZ_AP023367.1"/>
</dbReference>
<comment type="similarity">
    <text evidence="7">Belongs to the binding-protein-dependent transport system permease family.</text>
</comment>
<dbReference type="GO" id="GO:0055085">
    <property type="term" value="P:transmembrane transport"/>
    <property type="evidence" value="ECO:0007669"/>
    <property type="project" value="InterPro"/>
</dbReference>
<name>A0A6S6R1T7_9FIRM</name>
<feature type="transmembrane region" description="Helical" evidence="7">
    <location>
        <begin position="84"/>
        <end position="110"/>
    </location>
</feature>
<dbReference type="EMBL" id="AP023367">
    <property type="protein sequence ID" value="BCJ95299.1"/>
    <property type="molecule type" value="Genomic_DNA"/>
</dbReference>
<sequence>MAGYKGSKINPKKFERGQIKIILMVLPLALFMLFPIIFIFCHAFKPMDELFAYPPRFFVSRPSLDNFENLFRTARTSGIPLSRYVFNTLLVTLLVVLGAVILSTLAGFALSKLRFKGKYAIMELNNAALMFVPVAVMIPRYLTINTLGITNTYFAHVLPLISMPVCLFLIKQFIDQVPDALIEAAYIDGASDFRVYRKIILPLIKPAIATGALLAFQQVWGDLQSSTYYISNDGLRTLAFYMSTLTSAASSNSIAGQGMAAAASLIMFIPNLILFIVLQRNVMNTMAHSGIK</sequence>
<keyword evidence="4 7" id="KW-0812">Transmembrane</keyword>
<dbReference type="AlphaFoldDB" id="A0A6S6R1T7"/>
<dbReference type="KEGG" id="acel:acsn021_28680"/>
<dbReference type="PANTHER" id="PTHR43744">
    <property type="entry name" value="ABC TRANSPORTER PERMEASE PROTEIN MG189-RELATED-RELATED"/>
    <property type="match status" value="1"/>
</dbReference>
<keyword evidence="3" id="KW-1003">Cell membrane</keyword>
<evidence type="ECO:0000313" key="9">
    <source>
        <dbReference type="Proteomes" id="UP000515561"/>
    </source>
</evidence>
<evidence type="ECO:0000256" key="6">
    <source>
        <dbReference type="ARBA" id="ARBA00023136"/>
    </source>
</evidence>
<keyword evidence="5 7" id="KW-1133">Transmembrane helix</keyword>
<evidence type="ECO:0000256" key="1">
    <source>
        <dbReference type="ARBA" id="ARBA00004651"/>
    </source>
</evidence>
<accession>A0A6S6R1T7</accession>
<feature type="transmembrane region" description="Helical" evidence="7">
    <location>
        <begin position="122"/>
        <end position="141"/>
    </location>
</feature>
<evidence type="ECO:0000256" key="5">
    <source>
        <dbReference type="ARBA" id="ARBA00022989"/>
    </source>
</evidence>
<dbReference type="Proteomes" id="UP000515561">
    <property type="component" value="Chromosome"/>
</dbReference>
<evidence type="ECO:0000256" key="7">
    <source>
        <dbReference type="RuleBase" id="RU363032"/>
    </source>
</evidence>
<dbReference type="PANTHER" id="PTHR43744:SF1">
    <property type="entry name" value="BINDING-PROTEIN-DEPENDENT TRANSPORT SYSTEMS INNER MEMBRANE COMPONENT"/>
    <property type="match status" value="1"/>
</dbReference>
<dbReference type="InterPro" id="IPR000515">
    <property type="entry name" value="MetI-like"/>
</dbReference>
<organism evidence="8 9">
    <name type="scientific">Anaerocolumna cellulosilytica</name>
    <dbReference type="NCBI Taxonomy" id="433286"/>
    <lineage>
        <taxon>Bacteria</taxon>
        <taxon>Bacillati</taxon>
        <taxon>Bacillota</taxon>
        <taxon>Clostridia</taxon>
        <taxon>Lachnospirales</taxon>
        <taxon>Lachnospiraceae</taxon>
        <taxon>Anaerocolumna</taxon>
    </lineage>
</organism>
<dbReference type="CDD" id="cd06261">
    <property type="entry name" value="TM_PBP2"/>
    <property type="match status" value="1"/>
</dbReference>
<evidence type="ECO:0000313" key="8">
    <source>
        <dbReference type="EMBL" id="BCJ95299.1"/>
    </source>
</evidence>
<keyword evidence="6 7" id="KW-0472">Membrane</keyword>
<dbReference type="Gene3D" id="1.10.3720.10">
    <property type="entry name" value="MetI-like"/>
    <property type="match status" value="1"/>
</dbReference>
<protein>
    <submittedName>
        <fullName evidence="8">ABC transporter permease</fullName>
    </submittedName>
</protein>
<gene>
    <name evidence="8" type="ORF">acsn021_28680</name>
</gene>
<dbReference type="Pfam" id="PF00528">
    <property type="entry name" value="BPD_transp_1"/>
    <property type="match status" value="1"/>
</dbReference>
<feature type="transmembrane region" description="Helical" evidence="7">
    <location>
        <begin position="21"/>
        <end position="45"/>
    </location>
</feature>
<dbReference type="PROSITE" id="PS50928">
    <property type="entry name" value="ABC_TM1"/>
    <property type="match status" value="1"/>
</dbReference>
<proteinExistence type="inferred from homology"/>
<evidence type="ECO:0000256" key="4">
    <source>
        <dbReference type="ARBA" id="ARBA00022692"/>
    </source>
</evidence>